<evidence type="ECO:0000256" key="5">
    <source>
        <dbReference type="SAM" id="Phobius"/>
    </source>
</evidence>
<evidence type="ECO:0000313" key="7">
    <source>
        <dbReference type="EMBL" id="MER5170907.1"/>
    </source>
</evidence>
<protein>
    <submittedName>
        <fullName evidence="7">NINE protein</fullName>
    </submittedName>
</protein>
<dbReference type="Pfam" id="PF05154">
    <property type="entry name" value="TM2"/>
    <property type="match status" value="1"/>
</dbReference>
<comment type="caution">
    <text evidence="7">The sequence shown here is derived from an EMBL/GenBank/DDBJ whole genome shotgun (WGS) entry which is preliminary data.</text>
</comment>
<dbReference type="InterPro" id="IPR007829">
    <property type="entry name" value="TM2"/>
</dbReference>
<reference evidence="7 8" key="2">
    <citation type="submission" date="2024-06" db="EMBL/GenBank/DDBJ databases">
        <title>Thioclava kandeliae sp. nov. from a rhizosphere soil sample of Kandelia candel in a mangrove.</title>
        <authorList>
            <person name="Mu T."/>
        </authorList>
    </citation>
    <scope>NUCLEOTIDE SEQUENCE [LARGE SCALE GENOMIC DNA]</scope>
    <source>
        <strain evidence="7 8">CPCC 100088</strain>
    </source>
</reference>
<feature type="transmembrane region" description="Helical" evidence="5">
    <location>
        <begin position="42"/>
        <end position="63"/>
    </location>
</feature>
<feature type="domain" description="TM2" evidence="6">
    <location>
        <begin position="7"/>
        <end position="44"/>
    </location>
</feature>
<evidence type="ECO:0000259" key="6">
    <source>
        <dbReference type="Pfam" id="PF05154"/>
    </source>
</evidence>
<name>A0ABV1SDA6_9RHOB</name>
<keyword evidence="4 5" id="KW-0472">Membrane</keyword>
<reference evidence="7 8" key="1">
    <citation type="submission" date="2024-01" db="EMBL/GenBank/DDBJ databases">
        <authorList>
            <person name="Deng Y."/>
            <person name="Su J."/>
        </authorList>
    </citation>
    <scope>NUCLEOTIDE SEQUENCE [LARGE SCALE GENOMIC DNA]</scope>
    <source>
        <strain evidence="7 8">CPCC 100088</strain>
    </source>
</reference>
<keyword evidence="8" id="KW-1185">Reference proteome</keyword>
<evidence type="ECO:0000256" key="4">
    <source>
        <dbReference type="ARBA" id="ARBA00023136"/>
    </source>
</evidence>
<sequence length="95" mass="10260">MSDTRSPKSYGTAVALCGVFGVLGVHHFYLGNILHGLVDLGLFLVTVALFCNGNPLALVFLLADALHTVIVFYKLITEQERDGQGRRICLASTPI</sequence>
<dbReference type="RefSeq" id="WP_339113486.1">
    <property type="nucleotide sequence ID" value="NZ_JAYWLC010000002.1"/>
</dbReference>
<evidence type="ECO:0000256" key="3">
    <source>
        <dbReference type="ARBA" id="ARBA00022989"/>
    </source>
</evidence>
<evidence type="ECO:0000256" key="1">
    <source>
        <dbReference type="ARBA" id="ARBA00004141"/>
    </source>
</evidence>
<keyword evidence="3 5" id="KW-1133">Transmembrane helix</keyword>
<proteinExistence type="predicted"/>
<accession>A0ABV1SDA6</accession>
<evidence type="ECO:0000256" key="2">
    <source>
        <dbReference type="ARBA" id="ARBA00022692"/>
    </source>
</evidence>
<evidence type="ECO:0000313" key="8">
    <source>
        <dbReference type="Proteomes" id="UP001438953"/>
    </source>
</evidence>
<organism evidence="7 8">
    <name type="scientific">Thioclava kandeliae</name>
    <dbReference type="NCBI Taxonomy" id="3070818"/>
    <lineage>
        <taxon>Bacteria</taxon>
        <taxon>Pseudomonadati</taxon>
        <taxon>Pseudomonadota</taxon>
        <taxon>Alphaproteobacteria</taxon>
        <taxon>Rhodobacterales</taxon>
        <taxon>Paracoccaceae</taxon>
        <taxon>Thioclava</taxon>
    </lineage>
</organism>
<comment type="subcellular location">
    <subcellularLocation>
        <location evidence="1">Membrane</location>
        <topology evidence="1">Multi-pass membrane protein</topology>
    </subcellularLocation>
</comment>
<gene>
    <name evidence="7" type="ORF">VSX56_03885</name>
</gene>
<keyword evidence="2 5" id="KW-0812">Transmembrane</keyword>
<feature type="transmembrane region" description="Helical" evidence="5">
    <location>
        <begin position="12"/>
        <end position="30"/>
    </location>
</feature>
<dbReference type="Proteomes" id="UP001438953">
    <property type="component" value="Unassembled WGS sequence"/>
</dbReference>
<dbReference type="EMBL" id="JAYWLC010000002">
    <property type="protein sequence ID" value="MER5170907.1"/>
    <property type="molecule type" value="Genomic_DNA"/>
</dbReference>